<gene>
    <name evidence="1" type="ORF">A3G05_00010</name>
</gene>
<protein>
    <submittedName>
        <fullName evidence="1">Uncharacterized protein</fullName>
    </submittedName>
</protein>
<dbReference type="Proteomes" id="UP000178288">
    <property type="component" value="Unassembled WGS sequence"/>
</dbReference>
<reference evidence="1 2" key="1">
    <citation type="journal article" date="2016" name="Nat. Commun.">
        <title>Thousands of microbial genomes shed light on interconnected biogeochemical processes in an aquifer system.</title>
        <authorList>
            <person name="Anantharaman K."/>
            <person name="Brown C.T."/>
            <person name="Hug L.A."/>
            <person name="Sharon I."/>
            <person name="Castelle C.J."/>
            <person name="Probst A.J."/>
            <person name="Thomas B.C."/>
            <person name="Singh A."/>
            <person name="Wilkins M.J."/>
            <person name="Karaoz U."/>
            <person name="Brodie E.L."/>
            <person name="Williams K.H."/>
            <person name="Hubbard S.S."/>
            <person name="Banfield J.F."/>
        </authorList>
    </citation>
    <scope>NUCLEOTIDE SEQUENCE [LARGE SCALE GENOMIC DNA]</scope>
</reference>
<evidence type="ECO:0000313" key="1">
    <source>
        <dbReference type="EMBL" id="OHB14440.1"/>
    </source>
</evidence>
<proteinExistence type="predicted"/>
<evidence type="ECO:0000313" key="2">
    <source>
        <dbReference type="Proteomes" id="UP000178288"/>
    </source>
</evidence>
<comment type="caution">
    <text evidence="1">The sequence shown here is derived from an EMBL/GenBank/DDBJ whole genome shotgun (WGS) entry which is preliminary data.</text>
</comment>
<sequence>MFAVFALTSPVFAEERASTTERREEIRQNIEQRKASSTERRTDMQIDIAKRKVENVTRVILATIERLEKIILRIESRIAKIQERGGNTTEAEGYVAAAKENLADAKVAVAAFANLDLSGSTARENFETVRAAVAEAKEHIRVAHKNLMMAVRSLKGPNTGN</sequence>
<organism evidence="1 2">
    <name type="scientific">Candidatus Zambryskibacteria bacterium RIFCSPLOWO2_12_FULL_45_14</name>
    <dbReference type="NCBI Taxonomy" id="1802778"/>
    <lineage>
        <taxon>Bacteria</taxon>
        <taxon>Candidatus Zambryskiibacteriota</taxon>
    </lineage>
</organism>
<accession>A0A1G2UYH0</accession>
<dbReference type="AlphaFoldDB" id="A0A1G2UYH0"/>
<dbReference type="EMBL" id="MHWV01000006">
    <property type="protein sequence ID" value="OHB14440.1"/>
    <property type="molecule type" value="Genomic_DNA"/>
</dbReference>
<name>A0A1G2UYH0_9BACT</name>